<dbReference type="Pfam" id="PF03008">
    <property type="entry name" value="DUF234"/>
    <property type="match status" value="1"/>
</dbReference>
<evidence type="ECO:0000313" key="2">
    <source>
        <dbReference type="EMBL" id="GGM66277.1"/>
    </source>
</evidence>
<comment type="caution">
    <text evidence="2">The sequence shown here is derived from an EMBL/GenBank/DDBJ whole genome shotgun (WGS) entry which is preliminary data.</text>
</comment>
<evidence type="ECO:0000313" key="3">
    <source>
        <dbReference type="Proteomes" id="UP000614609"/>
    </source>
</evidence>
<accession>A0A830FZE3</accession>
<keyword evidence="3" id="KW-1185">Reference proteome</keyword>
<feature type="domain" description="DUF234" evidence="1">
    <location>
        <begin position="4"/>
        <end position="71"/>
    </location>
</feature>
<reference evidence="2" key="1">
    <citation type="journal article" date="2014" name="Int. J. Syst. Evol. Microbiol.">
        <title>Complete genome sequence of Corynebacterium casei LMG S-19264T (=DSM 44701T), isolated from a smear-ripened cheese.</title>
        <authorList>
            <consortium name="US DOE Joint Genome Institute (JGI-PGF)"/>
            <person name="Walter F."/>
            <person name="Albersmeier A."/>
            <person name="Kalinowski J."/>
            <person name="Ruckert C."/>
        </authorList>
    </citation>
    <scope>NUCLEOTIDE SEQUENCE</scope>
    <source>
        <strain evidence="2">JCM 16108</strain>
    </source>
</reference>
<dbReference type="EMBL" id="BMOO01000003">
    <property type="protein sequence ID" value="GGM66277.1"/>
    <property type="molecule type" value="Genomic_DNA"/>
</dbReference>
<protein>
    <recommendedName>
        <fullName evidence="1">DUF234 domain-containing protein</fullName>
    </recommendedName>
</protein>
<reference evidence="2" key="2">
    <citation type="submission" date="2020-09" db="EMBL/GenBank/DDBJ databases">
        <authorList>
            <person name="Sun Q."/>
            <person name="Ohkuma M."/>
        </authorList>
    </citation>
    <scope>NUCLEOTIDE SEQUENCE</scope>
    <source>
        <strain evidence="2">JCM 16108</strain>
    </source>
</reference>
<dbReference type="AlphaFoldDB" id="A0A830FZE3"/>
<name>A0A830FZE3_9EURY</name>
<dbReference type="Proteomes" id="UP000614609">
    <property type="component" value="Unassembled WGS sequence"/>
</dbReference>
<sequence length="133" mass="14775">MDGTIEPGLPDHVATTFEDVCVEATWVAIRRGELGPYSKVGRWWYGEDEIDVVGLEPSDDRLLLAECKWTTDPVGLGVAESLREKAGRVRWGPNTREEEFALFSKSGFADGLADELDDSWSLFNLEELDGLLA</sequence>
<proteinExistence type="predicted"/>
<gene>
    <name evidence="2" type="ORF">GCM10009017_15440</name>
</gene>
<organism evidence="2 3">
    <name type="scientific">Halarchaeum rubridurum</name>
    <dbReference type="NCBI Taxonomy" id="489911"/>
    <lineage>
        <taxon>Archaea</taxon>
        <taxon>Methanobacteriati</taxon>
        <taxon>Methanobacteriota</taxon>
        <taxon>Stenosarchaea group</taxon>
        <taxon>Halobacteria</taxon>
        <taxon>Halobacteriales</taxon>
        <taxon>Halobacteriaceae</taxon>
    </lineage>
</organism>
<dbReference type="PANTHER" id="PTHR34704:SF1">
    <property type="entry name" value="ATPASE"/>
    <property type="match status" value="1"/>
</dbReference>
<dbReference type="InterPro" id="IPR004256">
    <property type="entry name" value="DUF234"/>
</dbReference>
<evidence type="ECO:0000259" key="1">
    <source>
        <dbReference type="Pfam" id="PF03008"/>
    </source>
</evidence>
<dbReference type="PANTHER" id="PTHR34704">
    <property type="entry name" value="ATPASE"/>
    <property type="match status" value="1"/>
</dbReference>